<reference evidence="7 8" key="1">
    <citation type="journal article" date="2014" name="J. Biotechnol.">
        <title>Complete genome sequence of the actinobacterium Amycolatopsis japonica MG417-CF17(T) (=DSM 44213T) producing (S,S)-N,N'-ethylenediaminedisuccinic acid.</title>
        <authorList>
            <person name="Stegmann E."/>
            <person name="Albersmeier A."/>
            <person name="Spohn M."/>
            <person name="Gert H."/>
            <person name="Weber T."/>
            <person name="Wohlleben W."/>
            <person name="Kalinowski J."/>
            <person name="Ruckert C."/>
        </authorList>
    </citation>
    <scope>NUCLEOTIDE SEQUENCE [LARGE SCALE GENOMIC DNA]</scope>
    <source>
        <strain evidence="8">MG417-CF17 (DSM 44213)</strain>
    </source>
</reference>
<dbReference type="CDD" id="cd17370">
    <property type="entry name" value="MFS_MJ1317_like"/>
    <property type="match status" value="1"/>
</dbReference>
<keyword evidence="2 5" id="KW-0812">Transmembrane</keyword>
<comment type="subcellular location">
    <subcellularLocation>
        <location evidence="1">Cell membrane</location>
        <topology evidence="1">Multi-pass membrane protein</topology>
    </subcellularLocation>
</comment>
<sequence length="414" mass="43277">MYIATSRGSDAAADVPKSGVKRAVTGNVVALGLVSLVTDISSEMVTAVLPLYLVLGLGLSPLQFGVLDGLYSGVTAVVRLVGGHLADRWQKLKAVACFGYGLSALGKIGLMLAGSSTVAIGAVLAADRTGKGVRTAPRDALITLSSDPEHLGRAFGVHRAMDTFGAFLGPLVAMAVLWLSLGSYDSVFFTSFCIAAIGVIILVVLVKDHQPKPRAERTKVSLRETAGLIRQASFRRICVWAALLGLVTLSDSFLYLVLQRRWELGAVFFPLLPLGTAGVYLLLAVPFGRLSDRIGRWKVFLGGHVALVVALLALLGPVDGGILAVLALVLHGVFYAATDGVLMAAAGPLLPEHQRASGLALVQTGQATTRMLASVLFGLAWTTWDLHAAVLVAAGALAVVVVAAAVLRPLRTYA</sequence>
<dbReference type="KEGG" id="aja:AJAP_06750"/>
<dbReference type="PANTHER" id="PTHR23518:SF2">
    <property type="entry name" value="MAJOR FACILITATOR SUPERFAMILY TRANSPORTER"/>
    <property type="match status" value="1"/>
</dbReference>
<dbReference type="AlphaFoldDB" id="A0A075UJM3"/>
<dbReference type="InterPro" id="IPR036259">
    <property type="entry name" value="MFS_trans_sf"/>
</dbReference>
<dbReference type="RefSeq" id="WP_037341585.1">
    <property type="nucleotide sequence ID" value="NZ_CP008953.1"/>
</dbReference>
<keyword evidence="8" id="KW-1185">Reference proteome</keyword>
<dbReference type="PROSITE" id="PS50850">
    <property type="entry name" value="MFS"/>
    <property type="match status" value="1"/>
</dbReference>
<dbReference type="STRING" id="208439.AJAP_06750"/>
<feature type="transmembrane region" description="Helical" evidence="5">
    <location>
        <begin position="386"/>
        <end position="407"/>
    </location>
</feature>
<dbReference type="eggNOG" id="COG2271">
    <property type="taxonomic scope" value="Bacteria"/>
</dbReference>
<evidence type="ECO:0000256" key="1">
    <source>
        <dbReference type="ARBA" id="ARBA00004651"/>
    </source>
</evidence>
<dbReference type="HOGENOM" id="CLU_040020_1_0_11"/>
<evidence type="ECO:0000259" key="6">
    <source>
        <dbReference type="PROSITE" id="PS50850"/>
    </source>
</evidence>
<dbReference type="GO" id="GO:0022857">
    <property type="term" value="F:transmembrane transporter activity"/>
    <property type="evidence" value="ECO:0007669"/>
    <property type="project" value="InterPro"/>
</dbReference>
<feature type="transmembrane region" description="Helical" evidence="5">
    <location>
        <begin position="163"/>
        <end position="181"/>
    </location>
</feature>
<dbReference type="EMBL" id="CP008953">
    <property type="protein sequence ID" value="AIG74267.1"/>
    <property type="molecule type" value="Genomic_DNA"/>
</dbReference>
<feature type="transmembrane region" description="Helical" evidence="5">
    <location>
        <begin position="187"/>
        <end position="206"/>
    </location>
</feature>
<organism evidence="7 8">
    <name type="scientific">Amycolatopsis japonica</name>
    <dbReference type="NCBI Taxonomy" id="208439"/>
    <lineage>
        <taxon>Bacteria</taxon>
        <taxon>Bacillati</taxon>
        <taxon>Actinomycetota</taxon>
        <taxon>Actinomycetes</taxon>
        <taxon>Pseudonocardiales</taxon>
        <taxon>Pseudonocardiaceae</taxon>
        <taxon>Amycolatopsis</taxon>
        <taxon>Amycolatopsis japonica group</taxon>
    </lineage>
</organism>
<feature type="transmembrane region" description="Helical" evidence="5">
    <location>
        <begin position="264"/>
        <end position="285"/>
    </location>
</feature>
<feature type="transmembrane region" description="Helical" evidence="5">
    <location>
        <begin position="237"/>
        <end position="258"/>
    </location>
</feature>
<name>A0A075UJM3_9PSEU</name>
<evidence type="ECO:0000256" key="4">
    <source>
        <dbReference type="ARBA" id="ARBA00023136"/>
    </source>
</evidence>
<evidence type="ECO:0000313" key="8">
    <source>
        <dbReference type="Proteomes" id="UP000028492"/>
    </source>
</evidence>
<evidence type="ECO:0000256" key="3">
    <source>
        <dbReference type="ARBA" id="ARBA00022989"/>
    </source>
</evidence>
<dbReference type="Pfam" id="PF07690">
    <property type="entry name" value="MFS_1"/>
    <property type="match status" value="2"/>
</dbReference>
<evidence type="ECO:0000256" key="5">
    <source>
        <dbReference type="SAM" id="Phobius"/>
    </source>
</evidence>
<dbReference type="SUPFAM" id="SSF103473">
    <property type="entry name" value="MFS general substrate transporter"/>
    <property type="match status" value="1"/>
</dbReference>
<evidence type="ECO:0000313" key="7">
    <source>
        <dbReference type="EMBL" id="AIG74267.1"/>
    </source>
</evidence>
<keyword evidence="3 5" id="KW-1133">Transmembrane helix</keyword>
<dbReference type="InterPro" id="IPR020846">
    <property type="entry name" value="MFS_dom"/>
</dbReference>
<keyword evidence="4 5" id="KW-0472">Membrane</keyword>
<dbReference type="Proteomes" id="UP000028492">
    <property type="component" value="Chromosome"/>
</dbReference>
<dbReference type="Gene3D" id="1.20.1250.20">
    <property type="entry name" value="MFS general substrate transporter like domains"/>
    <property type="match status" value="1"/>
</dbReference>
<feature type="transmembrane region" description="Helical" evidence="5">
    <location>
        <begin position="108"/>
        <end position="126"/>
    </location>
</feature>
<gene>
    <name evidence="7" type="ORF">AJAP_06750</name>
</gene>
<dbReference type="PANTHER" id="PTHR23518">
    <property type="entry name" value="C-METHYLTRANSFERASE"/>
    <property type="match status" value="1"/>
</dbReference>
<proteinExistence type="predicted"/>
<accession>A0A075UJM3</accession>
<feature type="domain" description="Major facilitator superfamily (MFS) profile" evidence="6">
    <location>
        <begin position="27"/>
        <end position="412"/>
    </location>
</feature>
<protein>
    <recommendedName>
        <fullName evidence="6">Major facilitator superfamily (MFS) profile domain-containing protein</fullName>
    </recommendedName>
</protein>
<evidence type="ECO:0000256" key="2">
    <source>
        <dbReference type="ARBA" id="ARBA00022692"/>
    </source>
</evidence>
<dbReference type="GO" id="GO:0005886">
    <property type="term" value="C:plasma membrane"/>
    <property type="evidence" value="ECO:0007669"/>
    <property type="project" value="UniProtKB-SubCell"/>
</dbReference>
<dbReference type="InterPro" id="IPR011701">
    <property type="entry name" value="MFS"/>
</dbReference>